<keyword evidence="1" id="KW-1133">Transmembrane helix</keyword>
<organism evidence="2 3">
    <name type="scientific">Ectobacillus ponti</name>
    <dbReference type="NCBI Taxonomy" id="2961894"/>
    <lineage>
        <taxon>Bacteria</taxon>
        <taxon>Bacillati</taxon>
        <taxon>Bacillota</taxon>
        <taxon>Bacilli</taxon>
        <taxon>Bacillales</taxon>
        <taxon>Bacillaceae</taxon>
        <taxon>Ectobacillus</taxon>
    </lineage>
</organism>
<reference evidence="2" key="1">
    <citation type="submission" date="2022-07" db="EMBL/GenBank/DDBJ databases">
        <authorList>
            <person name="Li W.-J."/>
            <person name="Deng Q.-Q."/>
        </authorList>
    </citation>
    <scope>NUCLEOTIDE SEQUENCE</scope>
    <source>
        <strain evidence="2">SYSU M60031</strain>
    </source>
</reference>
<comment type="caution">
    <text evidence="2">The sequence shown here is derived from an EMBL/GenBank/DDBJ whole genome shotgun (WGS) entry which is preliminary data.</text>
</comment>
<keyword evidence="1" id="KW-0812">Transmembrane</keyword>
<gene>
    <name evidence="2" type="ORF">NK662_13990</name>
</gene>
<feature type="transmembrane region" description="Helical" evidence="1">
    <location>
        <begin position="57"/>
        <end position="79"/>
    </location>
</feature>
<evidence type="ECO:0000313" key="3">
    <source>
        <dbReference type="Proteomes" id="UP001156102"/>
    </source>
</evidence>
<dbReference type="RefSeq" id="WP_254759562.1">
    <property type="nucleotide sequence ID" value="NZ_JANCLT010000007.1"/>
</dbReference>
<feature type="transmembrane region" description="Helical" evidence="1">
    <location>
        <begin position="34"/>
        <end position="51"/>
    </location>
</feature>
<name>A0AA42BPW7_9BACI</name>
<evidence type="ECO:0000313" key="2">
    <source>
        <dbReference type="EMBL" id="MCP8969640.1"/>
    </source>
</evidence>
<keyword evidence="3" id="KW-1185">Reference proteome</keyword>
<sequence length="96" mass="10475">MERQILAAVEVLLSAAAAMLLCGFVQYMLSRIDLYRIVLLLYAALSIYCLAAADSLLFIICSIGAVSAGIGVSFAKYVLHANEKAEREWEEAGWDS</sequence>
<evidence type="ECO:0000256" key="1">
    <source>
        <dbReference type="SAM" id="Phobius"/>
    </source>
</evidence>
<protein>
    <submittedName>
        <fullName evidence="2">Uncharacterized protein</fullName>
    </submittedName>
</protein>
<dbReference type="Proteomes" id="UP001156102">
    <property type="component" value="Unassembled WGS sequence"/>
</dbReference>
<dbReference type="AlphaFoldDB" id="A0AA42BPW7"/>
<proteinExistence type="predicted"/>
<keyword evidence="1" id="KW-0472">Membrane</keyword>
<dbReference type="EMBL" id="JANCLT010000007">
    <property type="protein sequence ID" value="MCP8969640.1"/>
    <property type="molecule type" value="Genomic_DNA"/>
</dbReference>
<accession>A0AA42BPW7</accession>
<feature type="transmembrane region" description="Helical" evidence="1">
    <location>
        <begin position="6"/>
        <end position="27"/>
    </location>
</feature>